<reference evidence="3" key="1">
    <citation type="journal article" date="2018" name="Zhongguo Dong Wu Jian Yi">
        <title>Genome Analysis of the Pigeon Rotavirus Group G Isolated in China.</title>
        <authorList>
            <person name="Wang K."/>
            <person name="Wang S."/>
            <person name="Zhuang Q."/>
            <person name="Qiu Y."/>
            <person name="Hou G."/>
        </authorList>
    </citation>
    <scope>NUCLEOTIDE SEQUENCE</scope>
    <source>
        <strain evidence="3">Pigeon/China/10/2014</strain>
    </source>
</reference>
<proteinExistence type="predicted"/>
<evidence type="ECO:0000256" key="2">
    <source>
        <dbReference type="SAM" id="Phobius"/>
    </source>
</evidence>
<dbReference type="EMBL" id="MF768259">
    <property type="protein sequence ID" value="AXF38051.1"/>
    <property type="molecule type" value="Genomic_RNA"/>
</dbReference>
<feature type="transmembrane region" description="Helical" evidence="2">
    <location>
        <begin position="38"/>
        <end position="64"/>
    </location>
</feature>
<name>A0A345ANM9_9REOV</name>
<keyword evidence="2" id="KW-0472">Membrane</keyword>
<keyword evidence="2" id="KW-0812">Transmembrane</keyword>
<feature type="region of interest" description="Disordered" evidence="1">
    <location>
        <begin position="72"/>
        <end position="104"/>
    </location>
</feature>
<evidence type="ECO:0000313" key="3">
    <source>
        <dbReference type="EMBL" id="AXF38051.1"/>
    </source>
</evidence>
<keyword evidence="2" id="KW-1133">Transmembrane helix</keyword>
<sequence>MGSHQSSYQVNNQNTIISNSKNLDFKPSTSSSLSQVNLFFVIGAAVGVFLLTVLIISIILNIYLCRRLKNGRKHDGRTSFQSGTTSRHNAKMDEREHLQSNTNV</sequence>
<evidence type="ECO:0000256" key="1">
    <source>
        <dbReference type="SAM" id="MobiDB-lite"/>
    </source>
</evidence>
<protein>
    <submittedName>
        <fullName evidence="3">NSP1-1</fullName>
    </submittedName>
</protein>
<feature type="compositionally biased region" description="Polar residues" evidence="1">
    <location>
        <begin position="78"/>
        <end position="87"/>
    </location>
</feature>
<organism evidence="3">
    <name type="scientific">Rotavirus G</name>
    <dbReference type="NCBI Taxonomy" id="183407"/>
    <lineage>
        <taxon>Viruses</taxon>
        <taxon>Riboviria</taxon>
        <taxon>Orthornavirae</taxon>
        <taxon>Duplornaviricota</taxon>
        <taxon>Resentoviricetes</taxon>
        <taxon>Reovirales</taxon>
        <taxon>Sedoreoviridae</taxon>
        <taxon>Rotavirus</taxon>
        <taxon>Rotavirus gammagastroenteritidis</taxon>
    </lineage>
</organism>
<accession>A0A345ANM9</accession>